<dbReference type="AlphaFoldDB" id="A0ABC9F0B8"/>
<name>A0ABC9F0B8_9POAL</name>
<evidence type="ECO:0000256" key="3">
    <source>
        <dbReference type="SAM" id="SignalP"/>
    </source>
</evidence>
<dbReference type="InterPro" id="IPR036312">
    <property type="entry name" value="Bifun_inhib/LTP/seed_sf"/>
</dbReference>
<gene>
    <name evidence="5" type="ORF">URODEC1_LOCUS100433</name>
</gene>
<keyword evidence="6" id="KW-1185">Reference proteome</keyword>
<evidence type="ECO:0000256" key="1">
    <source>
        <dbReference type="ARBA" id="ARBA00004613"/>
    </source>
</evidence>
<reference evidence="6" key="1">
    <citation type="submission" date="2024-06" db="EMBL/GenBank/DDBJ databases">
        <authorList>
            <person name="Ryan C."/>
        </authorList>
    </citation>
    <scope>NUCLEOTIDE SEQUENCE [LARGE SCALE GENOMIC DNA]</scope>
</reference>
<dbReference type="Proteomes" id="UP001497457">
    <property type="component" value="Chromosome 5rd"/>
</dbReference>
<protein>
    <recommendedName>
        <fullName evidence="4">Bifunctional inhibitor/plant lipid transfer protein/seed storage helical domain-containing protein</fullName>
    </recommendedName>
</protein>
<evidence type="ECO:0000313" key="5">
    <source>
        <dbReference type="EMBL" id="CAL5066408.1"/>
    </source>
</evidence>
<dbReference type="EMBL" id="OZ075115">
    <property type="protein sequence ID" value="CAL5066408.1"/>
    <property type="molecule type" value="Genomic_DNA"/>
</dbReference>
<feature type="domain" description="Bifunctional inhibitor/plant lipid transfer protein/seed storage helical" evidence="4">
    <location>
        <begin position="31"/>
        <end position="134"/>
    </location>
</feature>
<dbReference type="PRINTS" id="PR00808">
    <property type="entry name" value="AMLASEINHBTR"/>
</dbReference>
<proteinExistence type="predicted"/>
<dbReference type="PANTHER" id="PTHR34481:SF16">
    <property type="entry name" value="BIFUNCTIONAL INHIBITOR_PLANT LIPID TRANSFER PROTEIN_SEED STORAGE HELICAL DOMAIN-CONTAINING PROTEIN"/>
    <property type="match status" value="1"/>
</dbReference>
<dbReference type="SUPFAM" id="SSF47699">
    <property type="entry name" value="Bifunctional inhibitor/lipid-transfer protein/seed storage 2S albumin"/>
    <property type="match status" value="1"/>
</dbReference>
<comment type="subcellular location">
    <subcellularLocation>
        <location evidence="1">Secreted</location>
    </subcellularLocation>
</comment>
<feature type="signal peptide" evidence="3">
    <location>
        <begin position="1"/>
        <end position="25"/>
    </location>
</feature>
<dbReference type="PANTHER" id="PTHR34481">
    <property type="entry name" value="TRYPSIN/FACTOR XIIA INHIBITOR-RELATED"/>
    <property type="match status" value="1"/>
</dbReference>
<dbReference type="Pfam" id="PF00234">
    <property type="entry name" value="Tryp_alpha_amyl"/>
    <property type="match status" value="1"/>
</dbReference>
<accession>A0ABC9F0B8</accession>
<dbReference type="GO" id="GO:0005576">
    <property type="term" value="C:extracellular region"/>
    <property type="evidence" value="ECO:0007669"/>
    <property type="project" value="UniProtKB-SubCell"/>
</dbReference>
<evidence type="ECO:0000256" key="2">
    <source>
        <dbReference type="ARBA" id="ARBA00022525"/>
    </source>
</evidence>
<keyword evidence="3" id="KW-0732">Signal</keyword>
<dbReference type="Gene3D" id="1.10.110.10">
    <property type="entry name" value="Plant lipid-transfer and hydrophobic proteins"/>
    <property type="match status" value="1"/>
</dbReference>
<dbReference type="InterPro" id="IPR006106">
    <property type="entry name" value="Allergen/soft/tryp_amyl_inhib"/>
</dbReference>
<keyword evidence="2" id="KW-0964">Secreted</keyword>
<dbReference type="CDD" id="cd00261">
    <property type="entry name" value="AAI_SS"/>
    <property type="match status" value="1"/>
</dbReference>
<dbReference type="InterPro" id="IPR016140">
    <property type="entry name" value="Bifunc_inhib/LTP/seed_store"/>
</dbReference>
<organism evidence="5 6">
    <name type="scientific">Urochloa decumbens</name>
    <dbReference type="NCBI Taxonomy" id="240449"/>
    <lineage>
        <taxon>Eukaryota</taxon>
        <taxon>Viridiplantae</taxon>
        <taxon>Streptophyta</taxon>
        <taxon>Embryophyta</taxon>
        <taxon>Tracheophyta</taxon>
        <taxon>Spermatophyta</taxon>
        <taxon>Magnoliopsida</taxon>
        <taxon>Liliopsida</taxon>
        <taxon>Poales</taxon>
        <taxon>Poaceae</taxon>
        <taxon>PACMAD clade</taxon>
        <taxon>Panicoideae</taxon>
        <taxon>Panicodae</taxon>
        <taxon>Paniceae</taxon>
        <taxon>Melinidinae</taxon>
        <taxon>Urochloa</taxon>
    </lineage>
</organism>
<reference evidence="5 6" key="2">
    <citation type="submission" date="2024-10" db="EMBL/GenBank/DDBJ databases">
        <authorList>
            <person name="Ryan C."/>
        </authorList>
    </citation>
    <scope>NUCLEOTIDE SEQUENCE [LARGE SCALE GENOMIC DNA]</scope>
</reference>
<dbReference type="SMART" id="SM00499">
    <property type="entry name" value="AAI"/>
    <property type="match status" value="1"/>
</dbReference>
<sequence length="148" mass="15598">MACRHRLLLPATAVLLALLAAGVATRDPTACAPGMAIPMTPVPSCRIYAVSRTCGLGGPYGPQDPSPVLRERCCRELAAVPPRCRCAALGFMMDGEPGRLQDFPGCSREAQRSFARRLTRAAECDLPTGDGGMCYELAGGHWGAVSAH</sequence>
<evidence type="ECO:0000313" key="6">
    <source>
        <dbReference type="Proteomes" id="UP001497457"/>
    </source>
</evidence>
<evidence type="ECO:0000259" key="4">
    <source>
        <dbReference type="SMART" id="SM00499"/>
    </source>
</evidence>
<feature type="chain" id="PRO_5044836848" description="Bifunctional inhibitor/plant lipid transfer protein/seed storage helical domain-containing protein" evidence="3">
    <location>
        <begin position="26"/>
        <end position="148"/>
    </location>
</feature>